<name>A0AAN7WTJ6_ELEMC</name>
<dbReference type="AlphaFoldDB" id="A0AAN7WTJ6"/>
<evidence type="ECO:0000313" key="2">
    <source>
        <dbReference type="EMBL" id="KAK5848184.1"/>
    </source>
</evidence>
<dbReference type="Proteomes" id="UP001346869">
    <property type="component" value="Unassembled WGS sequence"/>
</dbReference>
<dbReference type="EMBL" id="JAUZQC010000025">
    <property type="protein sequence ID" value="KAK5848184.1"/>
    <property type="molecule type" value="Genomic_DNA"/>
</dbReference>
<protein>
    <submittedName>
        <fullName evidence="2">Uncharacterized protein</fullName>
    </submittedName>
</protein>
<feature type="transmembrane region" description="Helical" evidence="1">
    <location>
        <begin position="69"/>
        <end position="88"/>
    </location>
</feature>
<keyword evidence="1" id="KW-0812">Transmembrane</keyword>
<proteinExistence type="predicted"/>
<comment type="caution">
    <text evidence="2">The sequence shown here is derived from an EMBL/GenBank/DDBJ whole genome shotgun (WGS) entry which is preliminary data.</text>
</comment>
<keyword evidence="3" id="KW-1185">Reference proteome</keyword>
<sequence length="112" mass="12938">MIDRKVFSGRSEHIQTLFASKCVFPRELLIEFINNMASGQKMRRGKRGGRGVQSLKDGWRCRNSFSGSIYSFYFIPLTSAWLRFYVFVQRSASNGSSCFHCTMSQLFCNLRV</sequence>
<evidence type="ECO:0000256" key="1">
    <source>
        <dbReference type="SAM" id="Phobius"/>
    </source>
</evidence>
<evidence type="ECO:0000313" key="3">
    <source>
        <dbReference type="Proteomes" id="UP001346869"/>
    </source>
</evidence>
<accession>A0AAN7WTJ6</accession>
<reference evidence="2 3" key="2">
    <citation type="journal article" date="2023" name="Mol. Biol. Evol.">
        <title>Genomics of Secondarily Temperate Adaptation in the Only Non-Antarctic Icefish.</title>
        <authorList>
            <person name="Rivera-Colon A.G."/>
            <person name="Rayamajhi N."/>
            <person name="Minhas B.F."/>
            <person name="Madrigal G."/>
            <person name="Bilyk K.T."/>
            <person name="Yoon V."/>
            <person name="Hune M."/>
            <person name="Gregory S."/>
            <person name="Cheng C.H.C."/>
            <person name="Catchen J.M."/>
        </authorList>
    </citation>
    <scope>NUCLEOTIDE SEQUENCE [LARGE SCALE GENOMIC DNA]</scope>
    <source>
        <strain evidence="2">JMC-PN-2008</strain>
    </source>
</reference>
<reference evidence="2 3" key="1">
    <citation type="journal article" date="2023" name="Genes (Basel)">
        <title>Chromosome-Level Genome Assembly and Circadian Gene Repertoire of the Patagonia Blennie Eleginops maclovinus-The Closest Ancestral Proxy of Antarctic Cryonotothenioids.</title>
        <authorList>
            <person name="Cheng C.C."/>
            <person name="Rivera-Colon A.G."/>
            <person name="Minhas B.F."/>
            <person name="Wilson L."/>
            <person name="Rayamajhi N."/>
            <person name="Vargas-Chacoff L."/>
            <person name="Catchen J.M."/>
        </authorList>
    </citation>
    <scope>NUCLEOTIDE SEQUENCE [LARGE SCALE GENOMIC DNA]</scope>
    <source>
        <strain evidence="2">JMC-PN-2008</strain>
    </source>
</reference>
<organism evidence="2 3">
    <name type="scientific">Eleginops maclovinus</name>
    <name type="common">Patagonian blennie</name>
    <name type="synonym">Eleginus maclovinus</name>
    <dbReference type="NCBI Taxonomy" id="56733"/>
    <lineage>
        <taxon>Eukaryota</taxon>
        <taxon>Metazoa</taxon>
        <taxon>Chordata</taxon>
        <taxon>Craniata</taxon>
        <taxon>Vertebrata</taxon>
        <taxon>Euteleostomi</taxon>
        <taxon>Actinopterygii</taxon>
        <taxon>Neopterygii</taxon>
        <taxon>Teleostei</taxon>
        <taxon>Neoteleostei</taxon>
        <taxon>Acanthomorphata</taxon>
        <taxon>Eupercaria</taxon>
        <taxon>Perciformes</taxon>
        <taxon>Notothenioidei</taxon>
        <taxon>Eleginopidae</taxon>
        <taxon>Eleginops</taxon>
    </lineage>
</organism>
<gene>
    <name evidence="2" type="ORF">PBY51_005820</name>
</gene>
<keyword evidence="1" id="KW-0472">Membrane</keyword>
<keyword evidence="1" id="KW-1133">Transmembrane helix</keyword>